<evidence type="ECO:0000313" key="1">
    <source>
        <dbReference type="EMBL" id="CCC53087.1"/>
    </source>
</evidence>
<accession>G0UBA0</accession>
<name>G0UBA0_TRYVY</name>
<reference evidence="1" key="1">
    <citation type="journal article" date="2012" name="Proc. Natl. Acad. Sci. U.S.A.">
        <title>Antigenic diversity is generated by distinct evolutionary mechanisms in African trypanosome species.</title>
        <authorList>
            <person name="Jackson A.P."/>
            <person name="Berry A."/>
            <person name="Aslett M."/>
            <person name="Allison H.C."/>
            <person name="Burton P."/>
            <person name="Vavrova-Anderson J."/>
            <person name="Brown R."/>
            <person name="Browne H."/>
            <person name="Corton N."/>
            <person name="Hauser H."/>
            <person name="Gamble J."/>
            <person name="Gilderthorp R."/>
            <person name="Marcello L."/>
            <person name="McQuillan J."/>
            <person name="Otto T.D."/>
            <person name="Quail M.A."/>
            <person name="Sanders M.J."/>
            <person name="van Tonder A."/>
            <person name="Ginger M.L."/>
            <person name="Field M.C."/>
            <person name="Barry J.D."/>
            <person name="Hertz-Fowler C."/>
            <person name="Berriman M."/>
        </authorList>
    </citation>
    <scope>NUCLEOTIDE SEQUENCE</scope>
    <source>
        <strain evidence="1">Y486</strain>
    </source>
</reference>
<dbReference type="AlphaFoldDB" id="G0UBA0"/>
<gene>
    <name evidence="1" type="ORF">TVY486_1105710</name>
</gene>
<dbReference type="EMBL" id="HE573027">
    <property type="protein sequence ID" value="CCC53087.1"/>
    <property type="molecule type" value="Genomic_DNA"/>
</dbReference>
<protein>
    <submittedName>
        <fullName evidence="1">Uncharacterized protein</fullName>
    </submittedName>
</protein>
<sequence length="254" mass="28237">MKRLTSSHSSVVARAVPFKPLLTPWRSYYWPYNEDFVPKGADTSRFQSSGSISVRRRVLQEYAFSPLFGARVPCCSLGSKKRAREMMCCKAEIRECLCQLLQLPSSSVCLGPLVQTKEMLLYKSGTPLSPPLGDSRCTKANSYGRRPIAAHTVVDVFLPEEMEPGEVMALGHFTQEKLRVALAEFLRPRGNDSNSSSVMDAGDPARVLVSRLGITYCEVPPHDESGFVFDMVGGAEVTEDEVERIAQRWQARLA</sequence>
<dbReference type="VEuPathDB" id="TriTrypDB:TvY486_1105710"/>
<organism evidence="1">
    <name type="scientific">Trypanosoma vivax (strain Y486)</name>
    <dbReference type="NCBI Taxonomy" id="1055687"/>
    <lineage>
        <taxon>Eukaryota</taxon>
        <taxon>Discoba</taxon>
        <taxon>Euglenozoa</taxon>
        <taxon>Kinetoplastea</taxon>
        <taxon>Metakinetoplastina</taxon>
        <taxon>Trypanosomatida</taxon>
        <taxon>Trypanosomatidae</taxon>
        <taxon>Trypanosoma</taxon>
        <taxon>Duttonella</taxon>
    </lineage>
</organism>
<proteinExistence type="predicted"/>